<dbReference type="EMBL" id="AFHQ01000029">
    <property type="protein sequence ID" value="EGK60646.1"/>
    <property type="molecule type" value="Genomic_DNA"/>
</dbReference>
<gene>
    <name evidence="3" type="ORF">HMPREF9081_1027</name>
</gene>
<dbReference type="AlphaFoldDB" id="F5RL60"/>
<dbReference type="STRING" id="888060.HMPREF9081_1027"/>
<name>F5RL60_9FIRM</name>
<dbReference type="Pfam" id="PF01497">
    <property type="entry name" value="Peripla_BP_2"/>
    <property type="match status" value="1"/>
</dbReference>
<evidence type="ECO:0000313" key="3">
    <source>
        <dbReference type="EMBL" id="EGK60646.1"/>
    </source>
</evidence>
<dbReference type="Gene3D" id="3.40.50.1980">
    <property type="entry name" value="Nitrogenase molybdenum iron protein domain"/>
    <property type="match status" value="2"/>
</dbReference>
<evidence type="ECO:0000259" key="2">
    <source>
        <dbReference type="PROSITE" id="PS50983"/>
    </source>
</evidence>
<dbReference type="HOGENOM" id="CLU_038034_7_0_9"/>
<sequence>MKKSLILLLVIVGLSIFFEERNGENFEVKLPSEDMVEKAPSYETVEIETFDSSKNPIWIQFDKVPIRGIVYGGNTIETLMVFGQGDKILSASLSTSDEAYARMREKYPEELKKIRHISQQEISREQTIAYQPDFILGWKSTFSPRRYGSTDWWQERGVNTYIVATSNHVVPHGTIEDECQFLDDMGRIFDVREKSEALINEIHAEMELTEKSIVGEKLQEVMVVEVSKTGIMNYDDGWIVGDMVRRLGGNMPVKSRSVGAEDLLAQDPDIIFVVYFNSRHREESELFFQNVRFNSLKASRNNRIYMLPFRYMYTPAVHTIDGIRAIKRGLYPEL</sequence>
<dbReference type="PANTHER" id="PTHR30535">
    <property type="entry name" value="VITAMIN B12-BINDING PROTEIN"/>
    <property type="match status" value="1"/>
</dbReference>
<comment type="similarity">
    <text evidence="1">Belongs to the bacterial solute-binding protein 8 family.</text>
</comment>
<keyword evidence="4" id="KW-1185">Reference proteome</keyword>
<dbReference type="RefSeq" id="WP_006305940.1">
    <property type="nucleotide sequence ID" value="NZ_GL892076.1"/>
</dbReference>
<dbReference type="SUPFAM" id="SSF53807">
    <property type="entry name" value="Helical backbone' metal receptor"/>
    <property type="match status" value="1"/>
</dbReference>
<dbReference type="InterPro" id="IPR002491">
    <property type="entry name" value="ABC_transptr_periplasmic_BD"/>
</dbReference>
<accession>F5RL60</accession>
<dbReference type="Proteomes" id="UP000004067">
    <property type="component" value="Unassembled WGS sequence"/>
</dbReference>
<dbReference type="OrthoDB" id="89746at2"/>
<dbReference type="eggNOG" id="COG0614">
    <property type="taxonomic scope" value="Bacteria"/>
</dbReference>
<dbReference type="PANTHER" id="PTHR30535:SF7">
    <property type="entry name" value="IRON(III) DICITRATE-BINDING PROTEIN"/>
    <property type="match status" value="1"/>
</dbReference>
<dbReference type="PROSITE" id="PS50983">
    <property type="entry name" value="FE_B12_PBP"/>
    <property type="match status" value="1"/>
</dbReference>
<dbReference type="InterPro" id="IPR050902">
    <property type="entry name" value="ABC_Transporter_SBP"/>
</dbReference>
<protein>
    <submittedName>
        <fullName evidence="3">Iron compound ABC superfamily ATP binding cassette transporter, iron compound-binding protein</fullName>
    </submittedName>
</protein>
<feature type="domain" description="Fe/B12 periplasmic-binding" evidence="2">
    <location>
        <begin position="67"/>
        <end position="334"/>
    </location>
</feature>
<evidence type="ECO:0000313" key="4">
    <source>
        <dbReference type="Proteomes" id="UP000004067"/>
    </source>
</evidence>
<evidence type="ECO:0000256" key="1">
    <source>
        <dbReference type="ARBA" id="ARBA00008814"/>
    </source>
</evidence>
<organism evidence="3 4">
    <name type="scientific">Centipeda periodontii DSM 2778</name>
    <dbReference type="NCBI Taxonomy" id="888060"/>
    <lineage>
        <taxon>Bacteria</taxon>
        <taxon>Bacillati</taxon>
        <taxon>Bacillota</taxon>
        <taxon>Negativicutes</taxon>
        <taxon>Selenomonadales</taxon>
        <taxon>Selenomonadaceae</taxon>
        <taxon>Centipeda</taxon>
    </lineage>
</organism>
<proteinExistence type="inferred from homology"/>
<comment type="caution">
    <text evidence="3">The sequence shown here is derived from an EMBL/GenBank/DDBJ whole genome shotgun (WGS) entry which is preliminary data.</text>
</comment>
<reference evidence="3 4" key="1">
    <citation type="submission" date="2011-04" db="EMBL/GenBank/DDBJ databases">
        <authorList>
            <person name="Muzny D."/>
            <person name="Qin X."/>
            <person name="Deng J."/>
            <person name="Jiang H."/>
            <person name="Liu Y."/>
            <person name="Qu J."/>
            <person name="Song X.-Z."/>
            <person name="Zhang L."/>
            <person name="Thornton R."/>
            <person name="Coyle M."/>
            <person name="Francisco L."/>
            <person name="Jackson L."/>
            <person name="Javaid M."/>
            <person name="Korchina V."/>
            <person name="Kovar C."/>
            <person name="Mata R."/>
            <person name="Mathew T."/>
            <person name="Ngo R."/>
            <person name="Nguyen L."/>
            <person name="Nguyen N."/>
            <person name="Okwuonu G."/>
            <person name="Ongeri F."/>
            <person name="Pham C."/>
            <person name="Simmons D."/>
            <person name="Wilczek-Boney K."/>
            <person name="Hale W."/>
            <person name="Jakkamsetti A."/>
            <person name="Pham P."/>
            <person name="Ruth R."/>
            <person name="San Lucas F."/>
            <person name="Warren J."/>
            <person name="Zhang J."/>
            <person name="Zhao Z."/>
            <person name="Zhou C."/>
            <person name="Zhu D."/>
            <person name="Lee S."/>
            <person name="Bess C."/>
            <person name="Blankenburg K."/>
            <person name="Forbes L."/>
            <person name="Fu Q."/>
            <person name="Gubbala S."/>
            <person name="Hirani K."/>
            <person name="Jayaseelan J.C."/>
            <person name="Lara F."/>
            <person name="Munidasa M."/>
            <person name="Palculict T."/>
            <person name="Patil S."/>
            <person name="Pu L.-L."/>
            <person name="Saada N."/>
            <person name="Tang L."/>
            <person name="Weissenberger G."/>
            <person name="Zhu Y."/>
            <person name="Hemphill L."/>
            <person name="Shang Y."/>
            <person name="Youmans B."/>
            <person name="Ayvaz T."/>
            <person name="Ross M."/>
            <person name="Santibanez J."/>
            <person name="Aqrawi P."/>
            <person name="Gross S."/>
            <person name="Joshi V."/>
            <person name="Fowler G."/>
            <person name="Nazareth L."/>
            <person name="Reid J."/>
            <person name="Worley K."/>
            <person name="Petrosino J."/>
            <person name="Highlander S."/>
            <person name="Gibbs R."/>
        </authorList>
    </citation>
    <scope>NUCLEOTIDE SEQUENCE [LARGE SCALE GENOMIC DNA]</scope>
    <source>
        <strain evidence="3 4">DSM 2778</strain>
    </source>
</reference>